<feature type="domain" description="Tyrosine-protein phosphatase" evidence="4">
    <location>
        <begin position="553"/>
        <end position="767"/>
    </location>
</feature>
<evidence type="ECO:0000256" key="2">
    <source>
        <dbReference type="ARBA" id="ARBA00022912"/>
    </source>
</evidence>
<dbReference type="Proteomes" id="UP000000591">
    <property type="component" value="Chromosome V"/>
</dbReference>
<evidence type="ECO:0000256" key="1">
    <source>
        <dbReference type="ARBA" id="ARBA00022801"/>
    </source>
</evidence>
<keyword evidence="1" id="KW-0378">Hydrolase</keyword>
<reference evidence="7" key="2">
    <citation type="journal article" date="2013" name="G3 (Bethesda)">
        <title>Genomes of Ashbya fungi isolated from insects reveal four mating-type loci, numerous translocations, lack of transposons, and distinct gene duplications.</title>
        <authorList>
            <person name="Dietrich F.S."/>
            <person name="Voegeli S."/>
            <person name="Kuo S."/>
            <person name="Philippsen P."/>
        </authorList>
    </citation>
    <scope>GENOME REANNOTATION</scope>
    <source>
        <strain evidence="7">ATCC 10895 / CBS 109.51 / FGSC 9923 / NRRL Y-1056</strain>
    </source>
</reference>
<feature type="region of interest" description="Disordered" evidence="3">
    <location>
        <begin position="1"/>
        <end position="29"/>
    </location>
</feature>
<dbReference type="PANTHER" id="PTHR47550:SF1">
    <property type="entry name" value="DUAL SPECIFICITY PROTEIN PHOSPHATASE PPS1"/>
    <property type="match status" value="1"/>
</dbReference>
<dbReference type="Gene3D" id="3.90.190.10">
    <property type="entry name" value="Protein tyrosine phosphatase superfamily"/>
    <property type="match status" value="1"/>
</dbReference>
<dbReference type="RefSeq" id="NP_984701.1">
    <property type="nucleotide sequence ID" value="NM_210054.2"/>
</dbReference>
<dbReference type="PROSITE" id="PS50056">
    <property type="entry name" value="TYR_PHOSPHATASE_2"/>
    <property type="match status" value="1"/>
</dbReference>
<dbReference type="GO" id="GO:0033260">
    <property type="term" value="P:nuclear DNA replication"/>
    <property type="evidence" value="ECO:0000318"/>
    <property type="project" value="GO_Central"/>
</dbReference>
<dbReference type="GO" id="GO:0008138">
    <property type="term" value="F:protein tyrosine/serine/threonine phosphatase activity"/>
    <property type="evidence" value="ECO:0000318"/>
    <property type="project" value="GO_Central"/>
</dbReference>
<accession>Q758B2</accession>
<dbReference type="InterPro" id="IPR020422">
    <property type="entry name" value="TYR_PHOSPHATASE_DUAL_dom"/>
</dbReference>
<dbReference type="AlphaFoldDB" id="Q758B2"/>
<proteinExistence type="predicted"/>
<evidence type="ECO:0000259" key="4">
    <source>
        <dbReference type="PROSITE" id="PS50054"/>
    </source>
</evidence>
<dbReference type="GO" id="GO:0005634">
    <property type="term" value="C:nucleus"/>
    <property type="evidence" value="ECO:0007669"/>
    <property type="project" value="GOC"/>
</dbReference>
<evidence type="ECO:0000313" key="6">
    <source>
        <dbReference type="EMBL" id="AAS52525.1"/>
    </source>
</evidence>
<dbReference type="Pfam" id="PF00782">
    <property type="entry name" value="DSPc"/>
    <property type="match status" value="1"/>
</dbReference>
<dbReference type="InterPro" id="IPR029021">
    <property type="entry name" value="Prot-tyrosine_phosphatase-like"/>
</dbReference>
<dbReference type="PROSITE" id="PS50054">
    <property type="entry name" value="TYR_PHOSPHATASE_DUAL"/>
    <property type="match status" value="1"/>
</dbReference>
<feature type="compositionally biased region" description="Basic and acidic residues" evidence="3">
    <location>
        <begin position="14"/>
        <end position="28"/>
    </location>
</feature>
<protein>
    <submittedName>
        <fullName evidence="6">AEL160Cp</fullName>
    </submittedName>
</protein>
<gene>
    <name evidence="6" type="ORF">AGOS_AEL160C</name>
</gene>
<dbReference type="eggNOG" id="KOG1716">
    <property type="taxonomic scope" value="Eukaryota"/>
</dbReference>
<dbReference type="OrthoDB" id="273181at2759"/>
<dbReference type="InterPro" id="IPR000387">
    <property type="entry name" value="Tyr_Pase_dom"/>
</dbReference>
<dbReference type="InterPro" id="IPR016130">
    <property type="entry name" value="Tyr_Pase_AS"/>
</dbReference>
<sequence length="793" mass="89128">MITSVRKQQKRQKSREQLGELESKKMEGEGVWGSGTIRAGRLAELAERQAQAALPASERMFPWLHGYVQDSAPRADKFALSVVRSQPLDAATIENSGILRASMDLHEVLLTVDNTEAERAVDAALEEYGAGVCTARRAELLAACQRYQLLPFLQTDALKQCRYGSRRLRLGDKGSWRQPGMFRRFDLQPARHVELSSVVVVYCLANMHPDRCCCHDAATILQWACRFVALNYPERAHLAPEVLILEDPGHVPASLVGTAPMALSSLQKPFPAQLVSRFDVASFNNWERDLLYKERLEISKMSSMSMIEDCVMCGNATDFEVLRLFRSNGAACPSTAAPRKYYSPDNTIVLLKALEYQEKDGVPVLDSVLFNLPPSELHDVQLFVSCTEHTPFPHHDDIRHHLTQMEAPIHIAFPSSGSIGLGTLTLDSITSCVNICHLIYRFSAVHKKLSLLYCSDGYTETSFLLVAYLIFAWDQPLDEVLLRLHTEVERPYFLFPIDIQVLGHLQLLLRDMSPLRHPNRGPELLAVDPDLFSRMFFTKPSQDSLFLKSKGPLPSRILPHLYLGSLEHAHDPNLLRRLGIRNIVSVGETLSWLQSPHSREAAKTEESKQETITDAYVTAPAETAAATSTTASTGSLNLLKRNRSPSAPEIKPLKSSSCKTTVFSKDGFEICHTSNLGDNGADPMLTQLDQMLSFINRCYEAGEKVLVHCMVGVSRSATVCIAECMRRLNCAVIQAYLFVRVRRLNIIIQPNLMFIYELLKWQELKHPDVLKIDWHIMCRAINELNSNYIKDMI</sequence>
<dbReference type="EMBL" id="AE016818">
    <property type="protein sequence ID" value="AAS52525.1"/>
    <property type="molecule type" value="Genomic_DNA"/>
</dbReference>
<evidence type="ECO:0000256" key="3">
    <source>
        <dbReference type="SAM" id="MobiDB-lite"/>
    </source>
</evidence>
<feature type="domain" description="Tyrosine specific protein phosphatases" evidence="5">
    <location>
        <begin position="689"/>
        <end position="754"/>
    </location>
</feature>
<name>Q758B2_EREGS</name>
<dbReference type="PANTHER" id="PTHR47550">
    <property type="entry name" value="DUAL SPECIFICITY PROTEIN PHOSPHATASE PPS1"/>
    <property type="match status" value="1"/>
</dbReference>
<dbReference type="KEGG" id="ago:AGOS_AEL160C"/>
<dbReference type="STRING" id="284811.Q758B2"/>
<keyword evidence="2" id="KW-0904">Protein phosphatase</keyword>
<dbReference type="InterPro" id="IPR053239">
    <property type="entry name" value="Dual_spec_PTase"/>
</dbReference>
<dbReference type="PROSITE" id="PS00383">
    <property type="entry name" value="TYR_PHOSPHATASE_1"/>
    <property type="match status" value="1"/>
</dbReference>
<dbReference type="GeneID" id="4620886"/>
<evidence type="ECO:0000313" key="7">
    <source>
        <dbReference type="Proteomes" id="UP000000591"/>
    </source>
</evidence>
<dbReference type="OMA" id="TVCIAEC"/>
<dbReference type="HOGENOM" id="CLU_365223_0_0_1"/>
<organism evidence="6 7">
    <name type="scientific">Eremothecium gossypii (strain ATCC 10895 / CBS 109.51 / FGSC 9923 / NRRL Y-1056)</name>
    <name type="common">Yeast</name>
    <name type="synonym">Ashbya gossypii</name>
    <dbReference type="NCBI Taxonomy" id="284811"/>
    <lineage>
        <taxon>Eukaryota</taxon>
        <taxon>Fungi</taxon>
        <taxon>Dikarya</taxon>
        <taxon>Ascomycota</taxon>
        <taxon>Saccharomycotina</taxon>
        <taxon>Saccharomycetes</taxon>
        <taxon>Saccharomycetales</taxon>
        <taxon>Saccharomycetaceae</taxon>
        <taxon>Eremothecium</taxon>
    </lineage>
</organism>
<evidence type="ECO:0000259" key="5">
    <source>
        <dbReference type="PROSITE" id="PS50056"/>
    </source>
</evidence>
<reference evidence="6 7" key="1">
    <citation type="journal article" date="2004" name="Science">
        <title>The Ashbya gossypii genome as a tool for mapping the ancient Saccharomyces cerevisiae genome.</title>
        <authorList>
            <person name="Dietrich F.S."/>
            <person name="Voegeli S."/>
            <person name="Brachat S."/>
            <person name="Lerch A."/>
            <person name="Gates K."/>
            <person name="Steiner S."/>
            <person name="Mohr C."/>
            <person name="Pohlmann R."/>
            <person name="Luedi P."/>
            <person name="Choi S."/>
            <person name="Wing R.A."/>
            <person name="Flavier A."/>
            <person name="Gaffney T.D."/>
            <person name="Philippsen P."/>
        </authorList>
    </citation>
    <scope>NUCLEOTIDE SEQUENCE [LARGE SCALE GENOMIC DNA]</scope>
    <source>
        <strain evidence="7">ATCC 10895 / CBS 109.51 / FGSC 9923 / NRRL Y-1056</strain>
    </source>
</reference>
<dbReference type="FunCoup" id="Q758B2">
    <property type="interactions" value="10"/>
</dbReference>
<dbReference type="InterPro" id="IPR000340">
    <property type="entry name" value="Dual-sp_phosphatase_cat-dom"/>
</dbReference>
<dbReference type="SMART" id="SM00195">
    <property type="entry name" value="DSPc"/>
    <property type="match status" value="1"/>
</dbReference>
<dbReference type="SUPFAM" id="SSF52799">
    <property type="entry name" value="(Phosphotyrosine protein) phosphatases II"/>
    <property type="match status" value="1"/>
</dbReference>
<keyword evidence="7" id="KW-1185">Reference proteome</keyword>
<dbReference type="InParanoid" id="Q758B2"/>